<sequence length="459" mass="49317">TIIYWATRIEQERRLSATTREIARMLALDVRYPLLVSSGADARQHAEQVLRLPDVVAVDVLDEAGGVLASASIDNLAGVRRQTTATVDVVSEQFTSGLDFEQHSHAPGRRFGAVRVGVSKDRAHADSWAIAWQAALGLLVLTAVLALSTVLLSVRLFRPLSRLARFLETAGPVDEPLPSVGEAQVTEAQVIHAAVRGMRARLAEDQRLLRRYAEGLETMVAERTRELVAARDQAERANHAKTLFLANVSHELRTPLQAITALAGMDVPAAERLGLSPRQGILAATTQLLDLIEQLLVLARAESGIPVHCACERVQVERIVAEALNTIEPTLSPGNALAMTHHGAASTVVHSDPTRIRQVLNNLIRNADRYMQNGLIRVDVDVDVDASAGDAVVISVRDDGIGIAEADLARIFEPFYQGSTTPDQVTPGGVGLGLWLSRHIAEALGGRIDAESAPGAGCT</sequence>
<dbReference type="SMART" id="SM00387">
    <property type="entry name" value="HATPase_c"/>
    <property type="match status" value="1"/>
</dbReference>
<evidence type="ECO:0000313" key="9">
    <source>
        <dbReference type="EMBL" id="MBK1633997.1"/>
    </source>
</evidence>
<reference evidence="9 10" key="1">
    <citation type="journal article" date="2020" name="Microorganisms">
        <title>Osmotic Adaptation and Compatible Solute Biosynthesis of Phototrophic Bacteria as Revealed from Genome Analyses.</title>
        <authorList>
            <person name="Imhoff J.F."/>
            <person name="Rahn T."/>
            <person name="Kunzel S."/>
            <person name="Keller A."/>
            <person name="Neulinger S.C."/>
        </authorList>
    </citation>
    <scope>NUCLEOTIDE SEQUENCE [LARGE SCALE GENOMIC DNA]</scope>
    <source>
        <strain evidence="9 10">DSM 6210</strain>
    </source>
</reference>
<dbReference type="EMBL" id="NRRV01000183">
    <property type="protein sequence ID" value="MBK1633997.1"/>
    <property type="molecule type" value="Genomic_DNA"/>
</dbReference>
<dbReference type="Gene3D" id="1.10.287.130">
    <property type="match status" value="1"/>
</dbReference>
<dbReference type="InterPro" id="IPR036097">
    <property type="entry name" value="HisK_dim/P_sf"/>
</dbReference>
<comment type="catalytic activity">
    <reaction evidence="1">
        <text>ATP + protein L-histidine = ADP + protein N-phospho-L-histidine.</text>
        <dbReference type="EC" id="2.7.13.3"/>
    </reaction>
</comment>
<name>A0ABS1CPX4_9GAMM</name>
<dbReference type="SUPFAM" id="SSF55874">
    <property type="entry name" value="ATPase domain of HSP90 chaperone/DNA topoisomerase II/histidine kinase"/>
    <property type="match status" value="1"/>
</dbReference>
<organism evidence="9 10">
    <name type="scientific">Thiohalocapsa halophila</name>
    <dbReference type="NCBI Taxonomy" id="69359"/>
    <lineage>
        <taxon>Bacteria</taxon>
        <taxon>Pseudomonadati</taxon>
        <taxon>Pseudomonadota</taxon>
        <taxon>Gammaproteobacteria</taxon>
        <taxon>Chromatiales</taxon>
        <taxon>Chromatiaceae</taxon>
        <taxon>Thiohalocapsa</taxon>
    </lineage>
</organism>
<keyword evidence="3" id="KW-0597">Phosphoprotein</keyword>
<keyword evidence="7" id="KW-0812">Transmembrane</keyword>
<dbReference type="Pfam" id="PF00512">
    <property type="entry name" value="HisKA"/>
    <property type="match status" value="1"/>
</dbReference>
<proteinExistence type="predicted"/>
<evidence type="ECO:0000313" key="10">
    <source>
        <dbReference type="Proteomes" id="UP000748752"/>
    </source>
</evidence>
<dbReference type="PANTHER" id="PTHR43711:SF26">
    <property type="entry name" value="SENSOR HISTIDINE KINASE RCSC"/>
    <property type="match status" value="1"/>
</dbReference>
<comment type="caution">
    <text evidence="9">The sequence shown here is derived from an EMBL/GenBank/DDBJ whole genome shotgun (WGS) entry which is preliminary data.</text>
</comment>
<dbReference type="PRINTS" id="PR00344">
    <property type="entry name" value="BCTRLSENSOR"/>
</dbReference>
<evidence type="ECO:0000256" key="6">
    <source>
        <dbReference type="ARBA" id="ARBA00023012"/>
    </source>
</evidence>
<keyword evidence="7" id="KW-1133">Transmembrane helix</keyword>
<feature type="domain" description="Histidine kinase" evidence="8">
    <location>
        <begin position="247"/>
        <end position="459"/>
    </location>
</feature>
<keyword evidence="5" id="KW-0418">Kinase</keyword>
<dbReference type="Gene3D" id="3.30.565.10">
    <property type="entry name" value="Histidine kinase-like ATPase, C-terminal domain"/>
    <property type="match status" value="1"/>
</dbReference>
<dbReference type="CDD" id="cd00082">
    <property type="entry name" value="HisKA"/>
    <property type="match status" value="1"/>
</dbReference>
<evidence type="ECO:0000259" key="8">
    <source>
        <dbReference type="PROSITE" id="PS50109"/>
    </source>
</evidence>
<evidence type="ECO:0000256" key="3">
    <source>
        <dbReference type="ARBA" id="ARBA00022553"/>
    </source>
</evidence>
<evidence type="ECO:0000256" key="4">
    <source>
        <dbReference type="ARBA" id="ARBA00022679"/>
    </source>
</evidence>
<dbReference type="SUPFAM" id="SSF47384">
    <property type="entry name" value="Homodimeric domain of signal transducing histidine kinase"/>
    <property type="match status" value="1"/>
</dbReference>
<dbReference type="PROSITE" id="PS50109">
    <property type="entry name" value="HIS_KIN"/>
    <property type="match status" value="1"/>
</dbReference>
<evidence type="ECO:0000256" key="5">
    <source>
        <dbReference type="ARBA" id="ARBA00022777"/>
    </source>
</evidence>
<dbReference type="Proteomes" id="UP000748752">
    <property type="component" value="Unassembled WGS sequence"/>
</dbReference>
<evidence type="ECO:0000256" key="7">
    <source>
        <dbReference type="SAM" id="Phobius"/>
    </source>
</evidence>
<feature type="non-terminal residue" evidence="9">
    <location>
        <position position="1"/>
    </location>
</feature>
<dbReference type="Pfam" id="PF02518">
    <property type="entry name" value="HATPase_c"/>
    <property type="match status" value="1"/>
</dbReference>
<accession>A0ABS1CPX4</accession>
<keyword evidence="6" id="KW-0902">Two-component regulatory system</keyword>
<dbReference type="InterPro" id="IPR004358">
    <property type="entry name" value="Sig_transdc_His_kin-like_C"/>
</dbReference>
<dbReference type="InterPro" id="IPR050736">
    <property type="entry name" value="Sensor_HK_Regulatory"/>
</dbReference>
<dbReference type="EC" id="2.7.13.3" evidence="2"/>
<dbReference type="SMART" id="SM00388">
    <property type="entry name" value="HisKA"/>
    <property type="match status" value="1"/>
</dbReference>
<gene>
    <name evidence="9" type="ORF">CKO31_25400</name>
</gene>
<feature type="non-terminal residue" evidence="9">
    <location>
        <position position="459"/>
    </location>
</feature>
<feature type="transmembrane region" description="Helical" evidence="7">
    <location>
        <begin position="130"/>
        <end position="157"/>
    </location>
</feature>
<keyword evidence="7" id="KW-0472">Membrane</keyword>
<protein>
    <recommendedName>
        <fullName evidence="2">histidine kinase</fullName>
        <ecNumber evidence="2">2.7.13.3</ecNumber>
    </recommendedName>
</protein>
<dbReference type="InterPro" id="IPR003661">
    <property type="entry name" value="HisK_dim/P_dom"/>
</dbReference>
<keyword evidence="4" id="KW-0808">Transferase</keyword>
<evidence type="ECO:0000256" key="2">
    <source>
        <dbReference type="ARBA" id="ARBA00012438"/>
    </source>
</evidence>
<dbReference type="InterPro" id="IPR003594">
    <property type="entry name" value="HATPase_dom"/>
</dbReference>
<evidence type="ECO:0000256" key="1">
    <source>
        <dbReference type="ARBA" id="ARBA00000085"/>
    </source>
</evidence>
<keyword evidence="10" id="KW-1185">Reference proteome</keyword>
<dbReference type="InterPro" id="IPR036890">
    <property type="entry name" value="HATPase_C_sf"/>
</dbReference>
<dbReference type="PANTHER" id="PTHR43711">
    <property type="entry name" value="TWO-COMPONENT HISTIDINE KINASE"/>
    <property type="match status" value="1"/>
</dbReference>
<dbReference type="InterPro" id="IPR005467">
    <property type="entry name" value="His_kinase_dom"/>
</dbReference>